<dbReference type="PROSITE" id="PS51257">
    <property type="entry name" value="PROKAR_LIPOPROTEIN"/>
    <property type="match status" value="1"/>
</dbReference>
<dbReference type="NCBIfam" id="NF038368">
    <property type="entry name" value="P2_Rz1"/>
    <property type="match status" value="1"/>
</dbReference>
<organism evidence="1 2">
    <name type="scientific">Burkholderia ubonensis</name>
    <dbReference type="NCBI Taxonomy" id="101571"/>
    <lineage>
        <taxon>Bacteria</taxon>
        <taxon>Pseudomonadati</taxon>
        <taxon>Pseudomonadota</taxon>
        <taxon>Betaproteobacteria</taxon>
        <taxon>Burkholderiales</taxon>
        <taxon>Burkholderiaceae</taxon>
        <taxon>Burkholderia</taxon>
        <taxon>Burkholderia cepacia complex</taxon>
    </lineage>
</organism>
<comment type="caution">
    <text evidence="1">The sequence shown here is derived from an EMBL/GenBank/DDBJ whole genome shotgun (WGS) entry which is preliminary data.</text>
</comment>
<gene>
    <name evidence="1" type="ORF">WI38_07255</name>
</gene>
<name>A0A102LIU7_9BURK</name>
<dbReference type="InterPro" id="IPR058979">
    <property type="entry name" value="LysC-like"/>
</dbReference>
<reference evidence="1 2" key="1">
    <citation type="submission" date="2015-11" db="EMBL/GenBank/DDBJ databases">
        <title>Expanding the genomic diversity of Burkholderia species for the development of highly accurate diagnostics.</title>
        <authorList>
            <person name="Sahl J."/>
            <person name="Keim P."/>
            <person name="Wagner D."/>
        </authorList>
    </citation>
    <scope>NUCLEOTIDE SEQUENCE [LARGE SCALE GENOMIC DNA]</scope>
    <source>
        <strain evidence="1 2">RF32-BP4</strain>
    </source>
</reference>
<proteinExistence type="predicted"/>
<evidence type="ECO:0000313" key="1">
    <source>
        <dbReference type="EMBL" id="KUZ94436.1"/>
    </source>
</evidence>
<evidence type="ECO:0000313" key="2">
    <source>
        <dbReference type="Proteomes" id="UP000065521"/>
    </source>
</evidence>
<dbReference type="Proteomes" id="UP000065521">
    <property type="component" value="Unassembled WGS sequence"/>
</dbReference>
<protein>
    <recommendedName>
        <fullName evidence="3">Gp41, LysC</fullName>
    </recommendedName>
</protein>
<dbReference type="Pfam" id="PF23793">
    <property type="entry name" value="LysC"/>
    <property type="match status" value="1"/>
</dbReference>
<evidence type="ECO:0008006" key="3">
    <source>
        <dbReference type="Google" id="ProtNLM"/>
    </source>
</evidence>
<accession>A0A102LIU7</accession>
<dbReference type="AlphaFoldDB" id="A0A102LIU7"/>
<sequence>MKTPRFAPGLTVVCLTTLSACKPLPLSPAPTITSEACQTVSQCTLPALAPRTNGELDAALTTVKAAWATCAAKVDMIATCQAKSQPADNGEHPHE</sequence>
<dbReference type="EMBL" id="LOTN01000013">
    <property type="protein sequence ID" value="KUZ94436.1"/>
    <property type="molecule type" value="Genomic_DNA"/>
</dbReference>
<dbReference type="InterPro" id="IPR047737">
    <property type="entry name" value="LysC"/>
</dbReference>